<dbReference type="PANTHER" id="PTHR13847:SF213">
    <property type="entry name" value="DEPENDENT OXIDOREDUCTASE, PUTATIVE-RELATED"/>
    <property type="match status" value="1"/>
</dbReference>
<proteinExistence type="predicted"/>
<evidence type="ECO:0000259" key="1">
    <source>
        <dbReference type="Pfam" id="PF01266"/>
    </source>
</evidence>
<dbReference type="InterPro" id="IPR036188">
    <property type="entry name" value="FAD/NAD-bd_sf"/>
</dbReference>
<dbReference type="SUPFAM" id="SSF51905">
    <property type="entry name" value="FAD/NAD(P)-binding domain"/>
    <property type="match status" value="1"/>
</dbReference>
<sequence>MGSAVSAVAGFLKTLKTVIRVLLTLSKDYNDLLARVNCDPGLPVPNPTAPYWLDDPPYPELTDIRSPSLPQDADIVIIGSGIAGAAVAWSVLHECRAKTLLHQPQQPRVVVLEARQLCSGATGRNGGHIKASAHEDFALMRRAGLPPERAAELVQFQLRHLGALVGLCRDEGIRVAECREVETVDLYIDEEVFREAVGQVEDLARWVPEFEMKVWEVVEARERFSTNDLVLGAISYKAGAIWPYRFVTSIWRKLLDDFPKTLSIETGTPVSTLDTEPTDAEHPYRITTSRGTISSKHVVHATNAFAGHLVPSLRGKMTSLLAHMSAQRPGRDFPDLNGQRSWSIFYAPRGFDYVTQRPSEDGVPGDIMLGGGFAQTGKQGMDMVGVFEDSELDGLTVAHNLGVMPAVFEPKWGAELGGKPRKVWNGVVALPADARPLVGRLDARMTGRKVRTSQTTDSGSAPGEWIAAGFVGNGMVWAWLSGAAVGIMLAGSEADDLPPRPGRPGGKLADWMPHDLLPTYERVNKMDVADLVDFLLD</sequence>
<dbReference type="Proteomes" id="UP001174691">
    <property type="component" value="Unassembled WGS sequence"/>
</dbReference>
<dbReference type="PANTHER" id="PTHR13847">
    <property type="entry name" value="SARCOSINE DEHYDROGENASE-RELATED"/>
    <property type="match status" value="1"/>
</dbReference>
<evidence type="ECO:0000313" key="2">
    <source>
        <dbReference type="EMBL" id="KAJ9142589.1"/>
    </source>
</evidence>
<dbReference type="Pfam" id="PF01266">
    <property type="entry name" value="DAO"/>
    <property type="match status" value="1"/>
</dbReference>
<protein>
    <submittedName>
        <fullName evidence="2">DAO-like protein</fullName>
    </submittedName>
</protein>
<feature type="domain" description="FAD dependent oxidoreductase" evidence="1">
    <location>
        <begin position="74"/>
        <end position="484"/>
    </location>
</feature>
<keyword evidence="3" id="KW-1185">Reference proteome</keyword>
<name>A0AA38VRF9_9PEZI</name>
<gene>
    <name evidence="2" type="ORF">NKR19_g7147</name>
</gene>
<comment type="caution">
    <text evidence="2">The sequence shown here is derived from an EMBL/GenBank/DDBJ whole genome shotgun (WGS) entry which is preliminary data.</text>
</comment>
<dbReference type="InterPro" id="IPR006076">
    <property type="entry name" value="FAD-dep_OxRdtase"/>
</dbReference>
<dbReference type="GO" id="GO:0005737">
    <property type="term" value="C:cytoplasm"/>
    <property type="evidence" value="ECO:0007669"/>
    <property type="project" value="TreeGrafter"/>
</dbReference>
<dbReference type="Gene3D" id="3.30.9.10">
    <property type="entry name" value="D-Amino Acid Oxidase, subunit A, domain 2"/>
    <property type="match status" value="1"/>
</dbReference>
<accession>A0AA38VRF9</accession>
<reference evidence="2" key="1">
    <citation type="submission" date="2022-07" db="EMBL/GenBank/DDBJ databases">
        <title>Fungi with potential for degradation of polypropylene.</title>
        <authorList>
            <person name="Gostincar C."/>
        </authorList>
    </citation>
    <scope>NUCLEOTIDE SEQUENCE</scope>
    <source>
        <strain evidence="2">EXF-13287</strain>
    </source>
</reference>
<dbReference type="AlphaFoldDB" id="A0AA38VRF9"/>
<dbReference type="Gene3D" id="3.50.50.60">
    <property type="entry name" value="FAD/NAD(P)-binding domain"/>
    <property type="match status" value="1"/>
</dbReference>
<evidence type="ECO:0000313" key="3">
    <source>
        <dbReference type="Proteomes" id="UP001174691"/>
    </source>
</evidence>
<dbReference type="EMBL" id="JANBVN010000120">
    <property type="protein sequence ID" value="KAJ9142589.1"/>
    <property type="molecule type" value="Genomic_DNA"/>
</dbReference>
<organism evidence="2 3">
    <name type="scientific">Coniochaeta hoffmannii</name>
    <dbReference type="NCBI Taxonomy" id="91930"/>
    <lineage>
        <taxon>Eukaryota</taxon>
        <taxon>Fungi</taxon>
        <taxon>Dikarya</taxon>
        <taxon>Ascomycota</taxon>
        <taxon>Pezizomycotina</taxon>
        <taxon>Sordariomycetes</taxon>
        <taxon>Sordariomycetidae</taxon>
        <taxon>Coniochaetales</taxon>
        <taxon>Coniochaetaceae</taxon>
        <taxon>Coniochaeta</taxon>
    </lineage>
</organism>